<organism evidence="2 3">
    <name type="scientific">Oculimacula yallundae</name>
    <dbReference type="NCBI Taxonomy" id="86028"/>
    <lineage>
        <taxon>Eukaryota</taxon>
        <taxon>Fungi</taxon>
        <taxon>Dikarya</taxon>
        <taxon>Ascomycota</taxon>
        <taxon>Pezizomycotina</taxon>
        <taxon>Leotiomycetes</taxon>
        <taxon>Helotiales</taxon>
        <taxon>Ploettnerulaceae</taxon>
        <taxon>Oculimacula</taxon>
    </lineage>
</organism>
<name>A0ABR4CRD1_9HELO</name>
<feature type="region of interest" description="Disordered" evidence="1">
    <location>
        <begin position="1"/>
        <end position="42"/>
    </location>
</feature>
<comment type="caution">
    <text evidence="2">The sequence shown here is derived from an EMBL/GenBank/DDBJ whole genome shotgun (WGS) entry which is preliminary data.</text>
</comment>
<sequence>MDAEPFSQQGVAKPRNKMTRKSSISVFPLTPPQSSHSTSNIQTYTPPQSPIFSDLCPDTLTPASTPPRSYPSPFPMASQMPHILRFPGIPPDPDISSYYASNSSNPLTCTLNNDLLHVLTLLGPGAADPEILAEALKGADAVLARASQYELWDMVSKCHYYRGIIFIEMLSWKNARNAFTRAATIRSWGGWIDDNMKIIAWGEEMERRGLVWDMEDRARILSFMCSQAW</sequence>
<feature type="compositionally biased region" description="Polar residues" evidence="1">
    <location>
        <begin position="32"/>
        <end position="42"/>
    </location>
</feature>
<proteinExistence type="predicted"/>
<evidence type="ECO:0000313" key="2">
    <source>
        <dbReference type="EMBL" id="KAL2071761.1"/>
    </source>
</evidence>
<reference evidence="2 3" key="1">
    <citation type="journal article" date="2024" name="Commun. Biol.">
        <title>Comparative genomic analysis of thermophilic fungi reveals convergent evolutionary adaptations and gene losses.</title>
        <authorList>
            <person name="Steindorff A.S."/>
            <person name="Aguilar-Pontes M.V."/>
            <person name="Robinson A.J."/>
            <person name="Andreopoulos B."/>
            <person name="LaButti K."/>
            <person name="Kuo A."/>
            <person name="Mondo S."/>
            <person name="Riley R."/>
            <person name="Otillar R."/>
            <person name="Haridas S."/>
            <person name="Lipzen A."/>
            <person name="Grimwood J."/>
            <person name="Schmutz J."/>
            <person name="Clum A."/>
            <person name="Reid I.D."/>
            <person name="Moisan M.C."/>
            <person name="Butler G."/>
            <person name="Nguyen T.T.M."/>
            <person name="Dewar K."/>
            <person name="Conant G."/>
            <person name="Drula E."/>
            <person name="Henrissat B."/>
            <person name="Hansel C."/>
            <person name="Singer S."/>
            <person name="Hutchinson M.I."/>
            <person name="de Vries R.P."/>
            <person name="Natvig D.O."/>
            <person name="Powell A.J."/>
            <person name="Tsang A."/>
            <person name="Grigoriev I.V."/>
        </authorList>
    </citation>
    <scope>NUCLEOTIDE SEQUENCE [LARGE SCALE GENOMIC DNA]</scope>
    <source>
        <strain evidence="2 3">CBS 494.80</strain>
    </source>
</reference>
<keyword evidence="3" id="KW-1185">Reference proteome</keyword>
<accession>A0ABR4CRD1</accession>
<feature type="compositionally biased region" description="Polar residues" evidence="1">
    <location>
        <begin position="1"/>
        <end position="10"/>
    </location>
</feature>
<protein>
    <submittedName>
        <fullName evidence="2">Uncharacterized protein</fullName>
    </submittedName>
</protein>
<evidence type="ECO:0000313" key="3">
    <source>
        <dbReference type="Proteomes" id="UP001595075"/>
    </source>
</evidence>
<evidence type="ECO:0000256" key="1">
    <source>
        <dbReference type="SAM" id="MobiDB-lite"/>
    </source>
</evidence>
<dbReference type="Proteomes" id="UP001595075">
    <property type="component" value="Unassembled WGS sequence"/>
</dbReference>
<gene>
    <name evidence="2" type="ORF">VTL71DRAFT_12996</name>
</gene>
<dbReference type="EMBL" id="JAZHXI010000005">
    <property type="protein sequence ID" value="KAL2071761.1"/>
    <property type="molecule type" value="Genomic_DNA"/>
</dbReference>